<keyword evidence="3" id="KW-1185">Reference proteome</keyword>
<reference evidence="2 3" key="1">
    <citation type="journal article" date="2015" name="Genome Biol. Evol.">
        <title>Comparative Genomics of a Bacterivorous Green Alga Reveals Evolutionary Causalities and Consequences of Phago-Mixotrophic Mode of Nutrition.</title>
        <authorList>
            <person name="Burns J.A."/>
            <person name="Paasch A."/>
            <person name="Narechania A."/>
            <person name="Kim E."/>
        </authorList>
    </citation>
    <scope>NUCLEOTIDE SEQUENCE [LARGE SCALE GENOMIC DNA]</scope>
    <source>
        <strain evidence="2 3">PLY_AMNH</strain>
    </source>
</reference>
<dbReference type="AlphaFoldDB" id="A0AAE0CAS6"/>
<evidence type="ECO:0000313" key="2">
    <source>
        <dbReference type="EMBL" id="KAK3251582.1"/>
    </source>
</evidence>
<name>A0AAE0CAS6_9CHLO</name>
<dbReference type="EMBL" id="LGRX02025955">
    <property type="protein sequence ID" value="KAK3251582.1"/>
    <property type="molecule type" value="Genomic_DNA"/>
</dbReference>
<protein>
    <submittedName>
        <fullName evidence="2">Uncharacterized protein</fullName>
    </submittedName>
</protein>
<evidence type="ECO:0000256" key="1">
    <source>
        <dbReference type="SAM" id="MobiDB-lite"/>
    </source>
</evidence>
<comment type="caution">
    <text evidence="2">The sequence shown here is derived from an EMBL/GenBank/DDBJ whole genome shotgun (WGS) entry which is preliminary data.</text>
</comment>
<proteinExistence type="predicted"/>
<evidence type="ECO:0000313" key="3">
    <source>
        <dbReference type="Proteomes" id="UP001190700"/>
    </source>
</evidence>
<sequence length="111" mass="12006">MRDMPLGTPTAEVATETVEGTDEGSFGLLPPEGCHGARMLNFSQLEGLQPRKSYTCASISSKDLRLLEQDPGSQPFLFLVNDHATRQGRRLALRGAVLSRDLGLSGKYSAL</sequence>
<feature type="region of interest" description="Disordered" evidence="1">
    <location>
        <begin position="1"/>
        <end position="29"/>
    </location>
</feature>
<accession>A0AAE0CAS6</accession>
<organism evidence="2 3">
    <name type="scientific">Cymbomonas tetramitiformis</name>
    <dbReference type="NCBI Taxonomy" id="36881"/>
    <lineage>
        <taxon>Eukaryota</taxon>
        <taxon>Viridiplantae</taxon>
        <taxon>Chlorophyta</taxon>
        <taxon>Pyramimonadophyceae</taxon>
        <taxon>Pyramimonadales</taxon>
        <taxon>Pyramimonadaceae</taxon>
        <taxon>Cymbomonas</taxon>
    </lineage>
</organism>
<gene>
    <name evidence="2" type="ORF">CYMTET_39081</name>
</gene>
<dbReference type="Proteomes" id="UP001190700">
    <property type="component" value="Unassembled WGS sequence"/>
</dbReference>